<evidence type="ECO:0000256" key="7">
    <source>
        <dbReference type="ARBA" id="ARBA00043987"/>
    </source>
</evidence>
<evidence type="ECO:0000256" key="1">
    <source>
        <dbReference type="ARBA" id="ARBA00004141"/>
    </source>
</evidence>
<gene>
    <name evidence="10" type="primary">mptB</name>
    <name evidence="10" type="ORF">ACFOX0_19150</name>
</gene>
<feature type="transmembrane region" description="Helical" evidence="9">
    <location>
        <begin position="417"/>
        <end position="438"/>
    </location>
</feature>
<dbReference type="Proteomes" id="UP001595868">
    <property type="component" value="Unassembled WGS sequence"/>
</dbReference>
<feature type="transmembrane region" description="Helical" evidence="9">
    <location>
        <begin position="309"/>
        <end position="342"/>
    </location>
</feature>
<evidence type="ECO:0000313" key="11">
    <source>
        <dbReference type="Proteomes" id="UP001595868"/>
    </source>
</evidence>
<dbReference type="InterPro" id="IPR049829">
    <property type="entry name" value="MptA/B-like"/>
</dbReference>
<evidence type="ECO:0000256" key="2">
    <source>
        <dbReference type="ARBA" id="ARBA00022676"/>
    </source>
</evidence>
<sequence>MTERRRSRPRVAGPRRLRVAGLVGSVLMAAGAYRAGALPGGDPTGTAYRWGLVVWLIGLVTLSAAWWRLGVPLRTGGPVPDGGPARAGGMVPASRWLLVTGACWALPLLVAPPTASRDLYSYACQGALWLDGVDPYSVGVADGGCRWTDAVPVLWQHTPTPYGPLAVALSGAAVAVARTVAGAADPQLLVTVGLLRVVALAGAALVAGFLPRLARACGVDPRTALWLGLLSPLVAVHLVSGAHNDGLVIGLVVAALALVADPGRTPDEDRPPTADGPRPVTSDGTATGSPVGGPGAGGRPAVGTDRTGVGWSAVAGVLLGLAVAVKVTALVAVPFAIMLAVLGRRPRAVRRAAAAVGGGVLLTFAVLSLATDLGLGWVGALSGTGSLVQWTSLPTGVGMAVGYLFRLLGQPAAVDPAVAVARLAGLVALAGICALLLFRAGRATLRAVRMPGPVEPAGSAGVDPGLAGVGPGSAGVDPGSAGPTGVAEVTVDGPASRTAARRVVVTACGVTFAALAVLSPVFYPWYALVPFAVLAAGVADPRWVRRLAAATLGLALLVLPDGLGLAVRTKLPGALLDVVLLVLLVVAAARAVRSGAARRLCDGPPH</sequence>
<name>A0ABV8KPH4_9ACTN</name>
<keyword evidence="5 9" id="KW-1133">Transmembrane helix</keyword>
<reference evidence="11" key="1">
    <citation type="journal article" date="2019" name="Int. J. Syst. Evol. Microbiol.">
        <title>The Global Catalogue of Microorganisms (GCM) 10K type strain sequencing project: providing services to taxonomists for standard genome sequencing and annotation.</title>
        <authorList>
            <consortium name="The Broad Institute Genomics Platform"/>
            <consortium name="The Broad Institute Genome Sequencing Center for Infectious Disease"/>
            <person name="Wu L."/>
            <person name="Ma J."/>
        </authorList>
    </citation>
    <scope>NUCLEOTIDE SEQUENCE [LARGE SCALE GENOMIC DNA]</scope>
    <source>
        <strain evidence="11">2902at01</strain>
    </source>
</reference>
<keyword evidence="11" id="KW-1185">Reference proteome</keyword>
<evidence type="ECO:0000256" key="8">
    <source>
        <dbReference type="SAM" id="MobiDB-lite"/>
    </source>
</evidence>
<comment type="caution">
    <text evidence="10">The sequence shown here is derived from an EMBL/GenBank/DDBJ whole genome shotgun (WGS) entry which is preliminary data.</text>
</comment>
<comment type="similarity">
    <text evidence="7">Belongs to the MptA/B family.</text>
</comment>
<feature type="transmembrane region" description="Helical" evidence="9">
    <location>
        <begin position="573"/>
        <end position="592"/>
    </location>
</feature>
<evidence type="ECO:0000256" key="5">
    <source>
        <dbReference type="ARBA" id="ARBA00022989"/>
    </source>
</evidence>
<dbReference type="EMBL" id="JBHSBN010000013">
    <property type="protein sequence ID" value="MFC4108036.1"/>
    <property type="molecule type" value="Genomic_DNA"/>
</dbReference>
<feature type="transmembrane region" description="Helical" evidence="9">
    <location>
        <begin position="96"/>
        <end position="115"/>
    </location>
</feature>
<protein>
    <submittedName>
        <fullName evidence="10">Polyprenol phosphomannose-dependent alpha 1,6 mannosyltransferase MptB</fullName>
    </submittedName>
</protein>
<evidence type="ECO:0000313" key="10">
    <source>
        <dbReference type="EMBL" id="MFC4108036.1"/>
    </source>
</evidence>
<dbReference type="GO" id="GO:0016757">
    <property type="term" value="F:glycosyltransferase activity"/>
    <property type="evidence" value="ECO:0007669"/>
    <property type="project" value="UniProtKB-KW"/>
</dbReference>
<dbReference type="RefSeq" id="WP_377547753.1">
    <property type="nucleotide sequence ID" value="NZ_JBHSBN010000013.1"/>
</dbReference>
<feature type="transmembrane region" description="Helical" evidence="9">
    <location>
        <begin position="354"/>
        <end position="375"/>
    </location>
</feature>
<keyword evidence="4 9" id="KW-0812">Transmembrane</keyword>
<organism evidence="10 11">
    <name type="scientific">Micromonospora zhanjiangensis</name>
    <dbReference type="NCBI Taxonomy" id="1522057"/>
    <lineage>
        <taxon>Bacteria</taxon>
        <taxon>Bacillati</taxon>
        <taxon>Actinomycetota</taxon>
        <taxon>Actinomycetes</taxon>
        <taxon>Micromonosporales</taxon>
        <taxon>Micromonosporaceae</taxon>
        <taxon>Micromonospora</taxon>
    </lineage>
</organism>
<keyword evidence="3" id="KW-0808">Transferase</keyword>
<feature type="transmembrane region" description="Helical" evidence="9">
    <location>
        <begin position="47"/>
        <end position="67"/>
    </location>
</feature>
<proteinExistence type="inferred from homology"/>
<feature type="compositionally biased region" description="Gly residues" evidence="8">
    <location>
        <begin position="290"/>
        <end position="300"/>
    </location>
</feature>
<feature type="region of interest" description="Disordered" evidence="8">
    <location>
        <begin position="263"/>
        <end position="302"/>
    </location>
</feature>
<accession>A0ABV8KPH4</accession>
<evidence type="ECO:0000256" key="9">
    <source>
        <dbReference type="SAM" id="Phobius"/>
    </source>
</evidence>
<dbReference type="Pfam" id="PF26314">
    <property type="entry name" value="MptA_B_family"/>
    <property type="match status" value="1"/>
</dbReference>
<keyword evidence="2 10" id="KW-0328">Glycosyltransferase</keyword>
<comment type="subcellular location">
    <subcellularLocation>
        <location evidence="1">Membrane</location>
        <topology evidence="1">Multi-pass membrane protein</topology>
    </subcellularLocation>
</comment>
<feature type="transmembrane region" description="Helical" evidence="9">
    <location>
        <begin position="188"/>
        <end position="211"/>
    </location>
</feature>
<feature type="transmembrane region" description="Helical" evidence="9">
    <location>
        <begin position="223"/>
        <end position="239"/>
    </location>
</feature>
<evidence type="ECO:0000256" key="3">
    <source>
        <dbReference type="ARBA" id="ARBA00022679"/>
    </source>
</evidence>
<evidence type="ECO:0000256" key="6">
    <source>
        <dbReference type="ARBA" id="ARBA00023136"/>
    </source>
</evidence>
<feature type="transmembrane region" description="Helical" evidence="9">
    <location>
        <begin position="547"/>
        <end position="567"/>
    </location>
</feature>
<dbReference type="NCBIfam" id="NF038066">
    <property type="entry name" value="MptB"/>
    <property type="match status" value="1"/>
</dbReference>
<evidence type="ECO:0000256" key="4">
    <source>
        <dbReference type="ARBA" id="ARBA00022692"/>
    </source>
</evidence>
<keyword evidence="6 9" id="KW-0472">Membrane</keyword>